<reference evidence="4" key="1">
    <citation type="journal article" date="2019" name="Int. J. Syst. Evol. Microbiol.">
        <title>The Global Catalogue of Microorganisms (GCM) 10K type strain sequencing project: providing services to taxonomists for standard genome sequencing and annotation.</title>
        <authorList>
            <consortium name="The Broad Institute Genomics Platform"/>
            <consortium name="The Broad Institute Genome Sequencing Center for Infectious Disease"/>
            <person name="Wu L."/>
            <person name="Ma J."/>
        </authorList>
    </citation>
    <scope>NUCLEOTIDE SEQUENCE [LARGE SCALE GENOMIC DNA]</scope>
    <source>
        <strain evidence="4">CECT 8979</strain>
    </source>
</reference>
<keyword evidence="2" id="KW-0812">Transmembrane</keyword>
<feature type="compositionally biased region" description="Basic and acidic residues" evidence="1">
    <location>
        <begin position="212"/>
        <end position="226"/>
    </location>
</feature>
<dbReference type="Proteomes" id="UP001595812">
    <property type="component" value="Unassembled WGS sequence"/>
</dbReference>
<sequence>MSEKKNIDRLFQEKFKDFEAHPKPEVWDAIQARLNAKKKKRRVVPIWWPLGGVAAALLLFFALGGANIFNSEIETDTPIVNTEQDFNIENTIENSEVENPSRKNTTTIETIEVASENKNEDSAPLEKTSGKNMKSSNSSNTYKKYNEAVAATSQNSSSLKDKKEIDDTLKSTISNTTTAVSDVEKSSGKTLEKETDDKQDNGLNKTTTLPVETEKIASVDPEKTEDNSENPGIDINEAIAEANPNNEKEKEEETKLNRWSIAPNVAPVYFNSLGGGSAVGEQFRNNSTSGDVTMSYGISGSYNINPKLKIKAGVNRVDLNHSTEGVITFGTSDFASRSLASNLDNISPVAGSDVTVINSTNLLRSSSPGSVNTLGTSNLDQRFGFIEIPVAVEYRLSESRFGVNLSGGFSTFILNKNEIFTDVAGQNTLIGNANNINDTSFSANFGLGLDYNLSDTFSLNLEPTFKYQINTFNNTSDNFRPFLIGIYSGLSFKF</sequence>
<keyword evidence="4" id="KW-1185">Reference proteome</keyword>
<accession>A0ABV8AEP8</accession>
<dbReference type="EMBL" id="JBHSAT010000004">
    <property type="protein sequence ID" value="MFC3876130.1"/>
    <property type="molecule type" value="Genomic_DNA"/>
</dbReference>
<dbReference type="RefSeq" id="WP_386096760.1">
    <property type="nucleotide sequence ID" value="NZ_JBHSAT010000004.1"/>
</dbReference>
<feature type="compositionally biased region" description="Basic and acidic residues" evidence="1">
    <location>
        <begin position="182"/>
        <end position="200"/>
    </location>
</feature>
<feature type="region of interest" description="Disordered" evidence="1">
    <location>
        <begin position="178"/>
        <end position="236"/>
    </location>
</feature>
<organism evidence="3 4">
    <name type="scientific">Winogradskyella maritima</name>
    <dbReference type="NCBI Taxonomy" id="1517766"/>
    <lineage>
        <taxon>Bacteria</taxon>
        <taxon>Pseudomonadati</taxon>
        <taxon>Bacteroidota</taxon>
        <taxon>Flavobacteriia</taxon>
        <taxon>Flavobacteriales</taxon>
        <taxon>Flavobacteriaceae</taxon>
        <taxon>Winogradskyella</taxon>
    </lineage>
</organism>
<protein>
    <submittedName>
        <fullName evidence="3">Outer membrane protein</fullName>
    </submittedName>
</protein>
<keyword evidence="2" id="KW-1133">Transmembrane helix</keyword>
<dbReference type="InterPro" id="IPR011250">
    <property type="entry name" value="OMP/PagP_B-barrel"/>
</dbReference>
<dbReference type="Gene3D" id="2.40.160.20">
    <property type="match status" value="1"/>
</dbReference>
<feature type="transmembrane region" description="Helical" evidence="2">
    <location>
        <begin position="46"/>
        <end position="69"/>
    </location>
</feature>
<keyword evidence="2" id="KW-0472">Membrane</keyword>
<dbReference type="SUPFAM" id="SSF56925">
    <property type="entry name" value="OMPA-like"/>
    <property type="match status" value="1"/>
</dbReference>
<evidence type="ECO:0000313" key="4">
    <source>
        <dbReference type="Proteomes" id="UP001595812"/>
    </source>
</evidence>
<gene>
    <name evidence="3" type="ORF">ACFOSX_02705</name>
</gene>
<evidence type="ECO:0000256" key="2">
    <source>
        <dbReference type="SAM" id="Phobius"/>
    </source>
</evidence>
<feature type="region of interest" description="Disordered" evidence="1">
    <location>
        <begin position="113"/>
        <end position="140"/>
    </location>
</feature>
<feature type="compositionally biased region" description="Polar residues" evidence="1">
    <location>
        <begin position="201"/>
        <end position="210"/>
    </location>
</feature>
<name>A0ABV8AEP8_9FLAO</name>
<feature type="compositionally biased region" description="Low complexity" evidence="1">
    <location>
        <begin position="130"/>
        <end position="140"/>
    </location>
</feature>
<evidence type="ECO:0000313" key="3">
    <source>
        <dbReference type="EMBL" id="MFC3876130.1"/>
    </source>
</evidence>
<comment type="caution">
    <text evidence="3">The sequence shown here is derived from an EMBL/GenBank/DDBJ whole genome shotgun (WGS) entry which is preliminary data.</text>
</comment>
<evidence type="ECO:0000256" key="1">
    <source>
        <dbReference type="SAM" id="MobiDB-lite"/>
    </source>
</evidence>
<proteinExistence type="predicted"/>